<feature type="region of interest" description="Disordered" evidence="1">
    <location>
        <begin position="41"/>
        <end position="61"/>
    </location>
</feature>
<reference evidence="2 3" key="1">
    <citation type="submission" date="2024-01" db="EMBL/GenBank/DDBJ databases">
        <title>The complete chloroplast genome sequence of Lithospermum erythrorhizon: insights into the phylogenetic relationship among Boraginaceae species and the maternal lineages of purple gromwells.</title>
        <authorList>
            <person name="Okada T."/>
            <person name="Watanabe K."/>
        </authorList>
    </citation>
    <scope>NUCLEOTIDE SEQUENCE [LARGE SCALE GENOMIC DNA]</scope>
</reference>
<accession>A0AAV3QHP5</accession>
<sequence length="96" mass="10964">MQHNFSSTYNYYRCIVEKVQENEEKNDTPHPLFSKIIRLNKPATSEHQEEKDTGTTMSCTGNGLETDVLPLNQCPPFERSPAGTVLFKISYLFAVH</sequence>
<name>A0AAV3QHP5_LITER</name>
<feature type="compositionally biased region" description="Basic and acidic residues" evidence="1">
    <location>
        <begin position="44"/>
        <end position="53"/>
    </location>
</feature>
<evidence type="ECO:0000256" key="1">
    <source>
        <dbReference type="SAM" id="MobiDB-lite"/>
    </source>
</evidence>
<protein>
    <submittedName>
        <fullName evidence="2">Uncharacterized protein</fullName>
    </submittedName>
</protein>
<dbReference type="AlphaFoldDB" id="A0AAV3QHP5"/>
<dbReference type="EMBL" id="BAABME010004523">
    <property type="protein sequence ID" value="GAA0162688.1"/>
    <property type="molecule type" value="Genomic_DNA"/>
</dbReference>
<organism evidence="2 3">
    <name type="scientific">Lithospermum erythrorhizon</name>
    <name type="common">Purple gromwell</name>
    <name type="synonym">Lithospermum officinale var. erythrorhizon</name>
    <dbReference type="NCBI Taxonomy" id="34254"/>
    <lineage>
        <taxon>Eukaryota</taxon>
        <taxon>Viridiplantae</taxon>
        <taxon>Streptophyta</taxon>
        <taxon>Embryophyta</taxon>
        <taxon>Tracheophyta</taxon>
        <taxon>Spermatophyta</taxon>
        <taxon>Magnoliopsida</taxon>
        <taxon>eudicotyledons</taxon>
        <taxon>Gunneridae</taxon>
        <taxon>Pentapetalae</taxon>
        <taxon>asterids</taxon>
        <taxon>lamiids</taxon>
        <taxon>Boraginales</taxon>
        <taxon>Boraginaceae</taxon>
        <taxon>Boraginoideae</taxon>
        <taxon>Lithospermeae</taxon>
        <taxon>Lithospermum</taxon>
    </lineage>
</organism>
<gene>
    <name evidence="2" type="ORF">LIER_18724</name>
</gene>
<evidence type="ECO:0000313" key="2">
    <source>
        <dbReference type="EMBL" id="GAA0162688.1"/>
    </source>
</evidence>
<comment type="caution">
    <text evidence="2">The sequence shown here is derived from an EMBL/GenBank/DDBJ whole genome shotgun (WGS) entry which is preliminary data.</text>
</comment>
<keyword evidence="3" id="KW-1185">Reference proteome</keyword>
<proteinExistence type="predicted"/>
<evidence type="ECO:0000313" key="3">
    <source>
        <dbReference type="Proteomes" id="UP001454036"/>
    </source>
</evidence>
<dbReference type="Proteomes" id="UP001454036">
    <property type="component" value="Unassembled WGS sequence"/>
</dbReference>